<protein>
    <submittedName>
        <fullName evidence="7">Uncharacterized threonine-rich GPI-anchored glycoprotein PJ4664.02-like</fullName>
    </submittedName>
</protein>
<dbReference type="InterPro" id="IPR000742">
    <property type="entry name" value="EGF"/>
</dbReference>
<keyword evidence="6" id="KW-1185">Reference proteome</keyword>
<feature type="region of interest" description="Disordered" evidence="2">
    <location>
        <begin position="2425"/>
        <end position="2447"/>
    </location>
</feature>
<dbReference type="PROSITE" id="PS01186">
    <property type="entry name" value="EGF_2"/>
    <property type="match status" value="1"/>
</dbReference>
<evidence type="ECO:0000313" key="7">
    <source>
        <dbReference type="RefSeq" id="XP_022327920.1"/>
    </source>
</evidence>
<evidence type="ECO:0000256" key="1">
    <source>
        <dbReference type="ARBA" id="ARBA00023180"/>
    </source>
</evidence>
<reference evidence="7" key="2">
    <citation type="submission" date="2025-08" db="UniProtKB">
        <authorList>
            <consortium name="RefSeq"/>
        </authorList>
    </citation>
    <scope>IDENTIFICATION</scope>
    <source>
        <tissue evidence="7">Whole sample</tissue>
    </source>
</reference>
<keyword evidence="3" id="KW-0472">Membrane</keyword>
<gene>
    <name evidence="7" type="primary">LOC111127150</name>
</gene>
<feature type="transmembrane region" description="Helical" evidence="3">
    <location>
        <begin position="2379"/>
        <end position="2403"/>
    </location>
</feature>
<organism evidence="6 7">
    <name type="scientific">Crassostrea virginica</name>
    <name type="common">Eastern oyster</name>
    <dbReference type="NCBI Taxonomy" id="6565"/>
    <lineage>
        <taxon>Eukaryota</taxon>
        <taxon>Metazoa</taxon>
        <taxon>Spiralia</taxon>
        <taxon>Lophotrochozoa</taxon>
        <taxon>Mollusca</taxon>
        <taxon>Bivalvia</taxon>
        <taxon>Autobranchia</taxon>
        <taxon>Pteriomorphia</taxon>
        <taxon>Ostreida</taxon>
        <taxon>Ostreoidea</taxon>
        <taxon>Ostreidae</taxon>
        <taxon>Crassostrea</taxon>
    </lineage>
</organism>
<evidence type="ECO:0000256" key="4">
    <source>
        <dbReference type="SAM" id="SignalP"/>
    </source>
</evidence>
<keyword evidence="3" id="KW-0812">Transmembrane</keyword>
<reference evidence="6" key="1">
    <citation type="submission" date="2024-06" db="UniProtKB">
        <authorList>
            <consortium name="RefSeq"/>
        </authorList>
    </citation>
    <scope>NUCLEOTIDE SEQUENCE [LARGE SCALE GENOMIC DNA]</scope>
</reference>
<dbReference type="PROSITE" id="PS00022">
    <property type="entry name" value="EGF_1"/>
    <property type="match status" value="1"/>
</dbReference>
<dbReference type="PROSITE" id="PS51233">
    <property type="entry name" value="VWFD"/>
    <property type="match status" value="1"/>
</dbReference>
<accession>A0A8B8DJM4</accession>
<feature type="signal peptide" evidence="4">
    <location>
        <begin position="1"/>
        <end position="20"/>
    </location>
</feature>
<evidence type="ECO:0000256" key="3">
    <source>
        <dbReference type="SAM" id="Phobius"/>
    </source>
</evidence>
<feature type="domain" description="VWFD" evidence="5">
    <location>
        <begin position="1829"/>
        <end position="2012"/>
    </location>
</feature>
<dbReference type="RefSeq" id="XP_022327920.1">
    <property type="nucleotide sequence ID" value="XM_022472212.1"/>
</dbReference>
<evidence type="ECO:0000313" key="6">
    <source>
        <dbReference type="Proteomes" id="UP000694844"/>
    </source>
</evidence>
<dbReference type="InterPro" id="IPR058727">
    <property type="entry name" value="Helical_Vwde"/>
</dbReference>
<sequence length="2447" mass="261303">MKMEHHLPFILVWILQQTTAQDTFSLHLQSSQSYLQSSEHIYTTSDSGFGYTSSTSQSSTNWHQSSPYPYTDSNGYTYSTSQSGYHYNSNLYSSDSFSSSCTYYTDSYGSMLPGGSSSIGPCTDTNWHQPSSSYPYTDSNGYTGYHYSSNLYSSGSSSCTYYTDSYGSMLPGGSSSVGPCTETNWHQSSSYPYTDSNGYTGYHYSSDLYSSGGSSCTYYTDIFGSMLPGGSSSVGPCTDTNWYQSSSYPYTDSNGYTGYHYSSDLYSSGSSSCTYYTDIFGSMLPGGSSSVGPCTDTNWHQSSSYPYTDSNGYTGYHYSSDLYSSGSSSCTYYTDIFGSMLPGGSSSVGPCTDTNWHQSSSYPYTDSNGYTGYHYSSDLYSSGSSSCTYYTDIFGSMLPGGSSSVGPCTDTNWHQSSSYPYTYSNGYSGYHYSSDLYSSWSSSCTYYTDIFGSMLPGGSSSVGPCTDTNWHQSSSYPYTDSNGYTGYHYSSDLYSSGSSSCTYYTDIFGSMLPGGSSSVGPCTDTNWHQSSSYPYTDSNGYTGYHYSSDLYSSGSSSCTYYTDIFGSMLPGGSSSVGPCTDTNWHQSSSYPYTDSNGYTGYHYSSDLYSSGSSSCTYYTDIFGSMLPGGSSSVGPCTDTNWHQSSSYPYTDSNGYTGYHYSSDLYSSGSSSCTYYTDIFGSMLPGGSSSVGPCTDTNWHQSSSYPYTDSNGYTGYHYSSDLYSSGSSSCTYYTDIFGSMLPGGSSSVGPCTDTNWYQSSSQPYSNSYGYTYSSSQSGYNYNSNLYSSGSSSCTYYTDSYGSMLPGGSSSVGPCTDTNWHQSSSYPYTDSNGYTGYHYSSNLYSSGSSSCTYYTDIFGSMLPGGSSSVGPCTDTNWYQSSSHPYSNSYGYTYSSSQSGYNYNSNLYSSGSSSCTYYTDSYGSMLPGGSSSVGPCTDTNWHPSSSYSYTDSNGYTYSTSLSAYYTDSNGLSLDSSSISFIQSNLFTSQSVMYSSSGINIFTSDFIMNNSTHVSAMFSSPPFSVIYSSSPMTVMDSSTPVSVMSSSSPMVLMSSSSPLSLMSSSTPVAFMSSSSPVSAMSSSSPVTLMSSSSYMSAMSSSSPVSAMISSTPLSVMSSSTTVASMSSSSPVSAMFSSSPVTLMSSSSYMFAMSSSSPLSAMSSSSPLSAMSSSSPVSATYSSPPVSVMSNSSYMSAMFSSSPVSAMYSSTPSSVMSSSTPVASMSSSSPVSAMSSSSPVTLMSSSSYMSTMSSSSPVSAMSSSSPVTLMSSSSYVSAMSSSSPVSAMSSSSPVTLMSSSSYVSTMSSSSPVSAMFSSSPVTLMSSSSYMSTMSSSSPVSAMSSSSPVTLMSSSSYVSAMSSSSPVSAMSSSSPITLMSSSSYMSAMSSSSPVSAMSSSSPITLMSSSSYVSTMSSSSPVSAMSSSSPVTLMSSSSYVSAMSSSSPVSAMSSSSPVTLMSSSSYVSAMSSSSPVSAMSSSSPVTLMSSSSYVSAMSSSTPVSAMSSSASLTVSSVQTSQYSSSVSSVLSSLSFSSSVTPQPSLTSSVQISQSSSQFNAMSTTSTFSSSSSYTSTSPSIAVTVDPPMDVLFPAVVADRELSLDGSTLEPVMRCRFTEPVASLLYNVQWSINNNTLSNASFTMIEYNNLDRLACLRPDHWTRTFSMNMMVTCSVRAQYTNSVPGSAHGSPEFFAGVTINQTTIDVDEGQTVAIEVKSSLPTACSASLSDSEKEVNCKGTLHIRTMEYWPWCWNGVKYLTAAFPDNGCMLQFPYKYWYEPVHLNITGYMDGMRNWWYRSTRVKLEPGSDSNHVAWNNMLFADTIYVRVHDQATSGGGICSSYNDPHMQTFDGIYWENQRVGEFVMYRHKTKPFSVHALFSACVPGYATCNCGVAIKSGDSLYVVRTCTKLSASDVHLLSVPYELMEGCDEDAIAVQKTGSRYRVTLPNGLEVTFAIGSWRTWISYVQIVAPSSDVDQTEGLCGSYNGDWSDDFIPKGQQSPVASEKTFALSWRVRQGSSDSLFINSPTLSSYSPPSSTSSGPTNYYCTCSSYFSVNQNPNYAHCKLDSPTEPCSDTQSQVVNVCSQSRRKRSTYGSDDVIDTPSFTYGSDYEQELQVADWRNGWNESSATDFCNKAFTADPAVAVCVAKVNTSVSEYTNSCITDIKLQGDVDFLKATLDTLKKKCVTTASRDESFQQTNNTSSGVSVLDTLTALTCPNNCSSHGTCANETCDCDTGYIGEDCSQSLDTPPADTSVPSHGLCDTRYRPCQTQNIIGVFHKQPYALAEHFKATENGKEYTNYSIMANVTYRQMNLITVTIPTLPSSSRRRRSTDGSISGWDISLSYDNTTFSNATSVVVYNGATESCDYTTYTCTKLTSVAADPEDSSMVAAVAGAVVGVVVVAVIVGLIVYITKIKKKRPLSAKVSNHDREMLNINPDEEGAPRPPSVNTWLGKKK</sequence>
<proteinExistence type="predicted"/>
<feature type="chain" id="PRO_5034628533" evidence="4">
    <location>
        <begin position="21"/>
        <end position="2447"/>
    </location>
</feature>
<dbReference type="Pfam" id="PF00094">
    <property type="entry name" value="VWD"/>
    <property type="match status" value="1"/>
</dbReference>
<dbReference type="OrthoDB" id="10001041at2759"/>
<name>A0A8B8DJM4_CRAVI</name>
<dbReference type="Gene3D" id="2.10.25.10">
    <property type="entry name" value="Laminin"/>
    <property type="match status" value="1"/>
</dbReference>
<dbReference type="KEGG" id="cvn:111127150"/>
<dbReference type="InterPro" id="IPR001846">
    <property type="entry name" value="VWF_type-D"/>
</dbReference>
<keyword evidence="3" id="KW-1133">Transmembrane helix</keyword>
<dbReference type="Pfam" id="PF23106">
    <property type="entry name" value="EGF_Teneurin"/>
    <property type="match status" value="1"/>
</dbReference>
<evidence type="ECO:0000259" key="5">
    <source>
        <dbReference type="PROSITE" id="PS51233"/>
    </source>
</evidence>
<keyword evidence="4" id="KW-0732">Signal</keyword>
<dbReference type="Proteomes" id="UP000694844">
    <property type="component" value="Chromosome 1"/>
</dbReference>
<evidence type="ECO:0000256" key="2">
    <source>
        <dbReference type="SAM" id="MobiDB-lite"/>
    </source>
</evidence>
<dbReference type="GeneID" id="111127150"/>
<dbReference type="Pfam" id="PF26129">
    <property type="entry name" value="Vwde"/>
    <property type="match status" value="1"/>
</dbReference>
<keyword evidence="1" id="KW-0325">Glycoprotein</keyword>
<dbReference type="FunFam" id="2.10.25.10:FF:000001">
    <property type="entry name" value="Tenascin C"/>
    <property type="match status" value="1"/>
</dbReference>